<name>A0A7X0PHG5_9BURK</name>
<dbReference type="SUPFAM" id="SSF46785">
    <property type="entry name" value="Winged helix' DNA-binding domain"/>
    <property type="match status" value="1"/>
</dbReference>
<evidence type="ECO:0000256" key="2">
    <source>
        <dbReference type="ARBA" id="ARBA00023015"/>
    </source>
</evidence>
<keyword evidence="7" id="KW-1185">Reference proteome</keyword>
<keyword evidence="2" id="KW-0805">Transcription regulation</keyword>
<evidence type="ECO:0000313" key="6">
    <source>
        <dbReference type="EMBL" id="MBB6562023.1"/>
    </source>
</evidence>
<dbReference type="RefSeq" id="WP_184861623.1">
    <property type="nucleotide sequence ID" value="NZ_JACHLK010000010.1"/>
</dbReference>
<dbReference type="GO" id="GO:0003700">
    <property type="term" value="F:DNA-binding transcription factor activity"/>
    <property type="evidence" value="ECO:0007669"/>
    <property type="project" value="InterPro"/>
</dbReference>
<keyword evidence="3 6" id="KW-0238">DNA-binding</keyword>
<reference evidence="6 7" key="1">
    <citation type="submission" date="2020-08" db="EMBL/GenBank/DDBJ databases">
        <title>Functional genomics of gut bacteria from endangered species of beetles.</title>
        <authorList>
            <person name="Carlos-Shanley C."/>
        </authorList>
    </citation>
    <scope>NUCLEOTIDE SEQUENCE [LARGE SCALE GENOMIC DNA]</scope>
    <source>
        <strain evidence="6 7">S00198</strain>
    </source>
</reference>
<dbReference type="InterPro" id="IPR000847">
    <property type="entry name" value="LysR_HTH_N"/>
</dbReference>
<dbReference type="GO" id="GO:0010628">
    <property type="term" value="P:positive regulation of gene expression"/>
    <property type="evidence" value="ECO:0007669"/>
    <property type="project" value="TreeGrafter"/>
</dbReference>
<evidence type="ECO:0000256" key="3">
    <source>
        <dbReference type="ARBA" id="ARBA00023125"/>
    </source>
</evidence>
<dbReference type="AlphaFoldDB" id="A0A7X0PHG5"/>
<comment type="similarity">
    <text evidence="1">Belongs to the LysR transcriptional regulatory family.</text>
</comment>
<organism evidence="6 7">
    <name type="scientific">Acidovorax soli</name>
    <dbReference type="NCBI Taxonomy" id="592050"/>
    <lineage>
        <taxon>Bacteria</taxon>
        <taxon>Pseudomonadati</taxon>
        <taxon>Pseudomonadota</taxon>
        <taxon>Betaproteobacteria</taxon>
        <taxon>Burkholderiales</taxon>
        <taxon>Comamonadaceae</taxon>
        <taxon>Acidovorax</taxon>
    </lineage>
</organism>
<dbReference type="InterPro" id="IPR036388">
    <property type="entry name" value="WH-like_DNA-bd_sf"/>
</dbReference>
<proteinExistence type="inferred from homology"/>
<protein>
    <submittedName>
        <fullName evidence="6">DNA-binding transcriptional LysR family regulator</fullName>
    </submittedName>
</protein>
<dbReference type="PANTHER" id="PTHR30427">
    <property type="entry name" value="TRANSCRIPTIONAL ACTIVATOR PROTEIN LYSR"/>
    <property type="match status" value="1"/>
</dbReference>
<dbReference type="GO" id="GO:0043565">
    <property type="term" value="F:sequence-specific DNA binding"/>
    <property type="evidence" value="ECO:0007669"/>
    <property type="project" value="TreeGrafter"/>
</dbReference>
<dbReference type="PROSITE" id="PS50931">
    <property type="entry name" value="HTH_LYSR"/>
    <property type="match status" value="1"/>
</dbReference>
<dbReference type="Gene3D" id="3.40.190.290">
    <property type="match status" value="1"/>
</dbReference>
<evidence type="ECO:0000313" key="7">
    <source>
        <dbReference type="Proteomes" id="UP000575083"/>
    </source>
</evidence>
<dbReference type="EMBL" id="JACHLK010000010">
    <property type="protein sequence ID" value="MBB6562023.1"/>
    <property type="molecule type" value="Genomic_DNA"/>
</dbReference>
<gene>
    <name evidence="6" type="ORF">HNP48_004725</name>
</gene>
<dbReference type="Proteomes" id="UP000575083">
    <property type="component" value="Unassembled WGS sequence"/>
</dbReference>
<accession>A0A7X0PHG5</accession>
<evidence type="ECO:0000259" key="5">
    <source>
        <dbReference type="PROSITE" id="PS50931"/>
    </source>
</evidence>
<feature type="domain" description="HTH lysR-type" evidence="5">
    <location>
        <begin position="2"/>
        <end position="59"/>
    </location>
</feature>
<evidence type="ECO:0000256" key="1">
    <source>
        <dbReference type="ARBA" id="ARBA00009437"/>
    </source>
</evidence>
<dbReference type="Gene3D" id="1.10.10.10">
    <property type="entry name" value="Winged helix-like DNA-binding domain superfamily/Winged helix DNA-binding domain"/>
    <property type="match status" value="1"/>
</dbReference>
<evidence type="ECO:0000256" key="4">
    <source>
        <dbReference type="ARBA" id="ARBA00023163"/>
    </source>
</evidence>
<sequence>MFRIRHIEIFYAVMRAGTVKGAADTLHITQPAASRLLQQAEQSIGVTLFQRVRGRLTPTVEAQRLFPDVEQLFGQLDAVRRSAANLGAGSETVLRLLCVPGLSMEVLPQALGRWNRTYPGVRLTFRTLHSRQIADAIVRREADLGFALEPSNHPAAVDLPIGRGRVVCVGRDLPEGPIPLQALGHHPLIDLDPADPIGRQLHMAYDAHGVTPAARITTASYHAAIEMAAQGLGWALVDSWSAWHARRHPGLQVQPLAPEVGTVAYALRSRDLPWSTAAGALVEEMGRALG</sequence>
<keyword evidence="4" id="KW-0804">Transcription</keyword>
<dbReference type="SUPFAM" id="SSF53850">
    <property type="entry name" value="Periplasmic binding protein-like II"/>
    <property type="match status" value="1"/>
</dbReference>
<dbReference type="PRINTS" id="PR00039">
    <property type="entry name" value="HTHLYSR"/>
</dbReference>
<dbReference type="Pfam" id="PF00126">
    <property type="entry name" value="HTH_1"/>
    <property type="match status" value="1"/>
</dbReference>
<dbReference type="PANTHER" id="PTHR30427:SF1">
    <property type="entry name" value="TRANSCRIPTIONAL ACTIVATOR PROTEIN LYSR"/>
    <property type="match status" value="1"/>
</dbReference>
<dbReference type="GO" id="GO:0009089">
    <property type="term" value="P:lysine biosynthetic process via diaminopimelate"/>
    <property type="evidence" value="ECO:0007669"/>
    <property type="project" value="TreeGrafter"/>
</dbReference>
<dbReference type="InterPro" id="IPR036390">
    <property type="entry name" value="WH_DNA-bd_sf"/>
</dbReference>
<comment type="caution">
    <text evidence="6">The sequence shown here is derived from an EMBL/GenBank/DDBJ whole genome shotgun (WGS) entry which is preliminary data.</text>
</comment>
<dbReference type="Pfam" id="PF03466">
    <property type="entry name" value="LysR_substrate"/>
    <property type="match status" value="1"/>
</dbReference>
<dbReference type="InterPro" id="IPR005119">
    <property type="entry name" value="LysR_subst-bd"/>
</dbReference>